<gene>
    <name evidence="8" type="ORF">AWU67_08510</name>
</gene>
<dbReference type="PANTHER" id="PTHR10464:SF4">
    <property type="entry name" value="UREA TRANSPORTER"/>
    <property type="match status" value="1"/>
</dbReference>
<dbReference type="PANTHER" id="PTHR10464">
    <property type="entry name" value="UREA TRANSPORTER"/>
    <property type="match status" value="1"/>
</dbReference>
<dbReference type="OrthoDB" id="3672812at2"/>
<evidence type="ECO:0000256" key="4">
    <source>
        <dbReference type="ARBA" id="ARBA00022692"/>
    </source>
</evidence>
<dbReference type="Gene3D" id="1.10.3430.10">
    <property type="entry name" value="Ammonium transporter AmtB like domains"/>
    <property type="match status" value="1"/>
</dbReference>
<name>A0A0X8E394_9MICO</name>
<feature type="transmembrane region" description="Helical" evidence="7">
    <location>
        <begin position="286"/>
        <end position="303"/>
    </location>
</feature>
<keyword evidence="9" id="KW-1185">Reference proteome</keyword>
<accession>A0A0X8E394</accession>
<keyword evidence="6 7" id="KW-0472">Membrane</keyword>
<feature type="transmembrane region" description="Helical" evidence="7">
    <location>
        <begin position="77"/>
        <end position="98"/>
    </location>
</feature>
<dbReference type="GO" id="GO:0015204">
    <property type="term" value="F:urea transmembrane transporter activity"/>
    <property type="evidence" value="ECO:0007669"/>
    <property type="project" value="InterPro"/>
</dbReference>
<protein>
    <recommendedName>
        <fullName evidence="10">Urea transporter</fullName>
    </recommendedName>
</protein>
<dbReference type="KEGG" id="mvd:AWU67_08510"/>
<feature type="transmembrane region" description="Helical" evidence="7">
    <location>
        <begin position="236"/>
        <end position="253"/>
    </location>
</feature>
<sequence length="309" mass="31328">MSAVGATSPTTVGSPGAWLLGFGHGLSQIFFQANIYTGVLILAAFAVADWRMAVLVVIGCVAATLAGRLLGASASDVTAGLQGFCGALVGAATFAALGGQIASYPIALVGGALCAPVAWLVVALFTRTPLKVFALPSTTAPFCIVATGVLLSTQALHVSSPASATIDSVPLAFARSLLTNVSQVVLVDSIWAGALILAGLFIANWKVGAAAVLGSAIGSLCALAMGETLTETANGLAGYSGVLTAIALSVVFLQSSGISWTLAVIGTIVTAVVTLLMHHLPGPTYTWPYILTTWVFLVIAHYIRAAKRT</sequence>
<keyword evidence="4 7" id="KW-0812">Transmembrane</keyword>
<feature type="transmembrane region" description="Helical" evidence="7">
    <location>
        <begin position="260"/>
        <end position="280"/>
    </location>
</feature>
<dbReference type="Pfam" id="PF03253">
    <property type="entry name" value="UT"/>
    <property type="match status" value="1"/>
</dbReference>
<dbReference type="EMBL" id="CP014145">
    <property type="protein sequence ID" value="AMB58904.1"/>
    <property type="molecule type" value="Genomic_DNA"/>
</dbReference>
<evidence type="ECO:0000256" key="1">
    <source>
        <dbReference type="ARBA" id="ARBA00004651"/>
    </source>
</evidence>
<feature type="transmembrane region" description="Helical" evidence="7">
    <location>
        <begin position="104"/>
        <end position="125"/>
    </location>
</feature>
<evidence type="ECO:0000313" key="8">
    <source>
        <dbReference type="EMBL" id="AMB58904.1"/>
    </source>
</evidence>
<organism evidence="8 9">
    <name type="scientific">Microterricola viridarii</name>
    <dbReference type="NCBI Taxonomy" id="412690"/>
    <lineage>
        <taxon>Bacteria</taxon>
        <taxon>Bacillati</taxon>
        <taxon>Actinomycetota</taxon>
        <taxon>Actinomycetes</taxon>
        <taxon>Micrococcales</taxon>
        <taxon>Microbacteriaceae</taxon>
        <taxon>Microterricola</taxon>
    </lineage>
</organism>
<dbReference type="InterPro" id="IPR004937">
    <property type="entry name" value="Urea_transporter"/>
</dbReference>
<dbReference type="RefSeq" id="WP_067227890.1">
    <property type="nucleotide sequence ID" value="NZ_CP014145.1"/>
</dbReference>
<proteinExistence type="inferred from homology"/>
<evidence type="ECO:0000256" key="3">
    <source>
        <dbReference type="ARBA" id="ARBA00022475"/>
    </source>
</evidence>
<evidence type="ECO:0008006" key="10">
    <source>
        <dbReference type="Google" id="ProtNLM"/>
    </source>
</evidence>
<feature type="transmembrane region" description="Helical" evidence="7">
    <location>
        <begin position="53"/>
        <end position="70"/>
    </location>
</feature>
<feature type="transmembrane region" description="Helical" evidence="7">
    <location>
        <begin position="210"/>
        <end position="230"/>
    </location>
</feature>
<dbReference type="AlphaFoldDB" id="A0A0X8E394"/>
<evidence type="ECO:0000256" key="7">
    <source>
        <dbReference type="SAM" id="Phobius"/>
    </source>
</evidence>
<evidence type="ECO:0000313" key="9">
    <source>
        <dbReference type="Proteomes" id="UP000058305"/>
    </source>
</evidence>
<feature type="transmembrane region" description="Helical" evidence="7">
    <location>
        <begin position="29"/>
        <end position="47"/>
    </location>
</feature>
<keyword evidence="3" id="KW-1003">Cell membrane</keyword>
<dbReference type="GO" id="GO:0005886">
    <property type="term" value="C:plasma membrane"/>
    <property type="evidence" value="ECO:0007669"/>
    <property type="project" value="UniProtKB-SubCell"/>
</dbReference>
<evidence type="ECO:0000256" key="6">
    <source>
        <dbReference type="ARBA" id="ARBA00023136"/>
    </source>
</evidence>
<feature type="transmembrane region" description="Helical" evidence="7">
    <location>
        <begin position="181"/>
        <end position="203"/>
    </location>
</feature>
<dbReference type="Proteomes" id="UP000058305">
    <property type="component" value="Chromosome"/>
</dbReference>
<dbReference type="InterPro" id="IPR029020">
    <property type="entry name" value="Ammonium/urea_transptr"/>
</dbReference>
<reference evidence="8 9" key="1">
    <citation type="journal article" date="2016" name="J. Biotechnol.">
        <title>First complete genome sequence of a species in the genus Microterricola, an extremophilic cold active enzyme producing bacterial strain ERGS5:02 isolated from Sikkim Himalaya.</title>
        <authorList>
            <person name="Himanshu"/>
            <person name="Swarnkar M.K."/>
            <person name="Singh D."/>
            <person name="Kumar R."/>
        </authorList>
    </citation>
    <scope>NUCLEOTIDE SEQUENCE [LARGE SCALE GENOMIC DNA]</scope>
    <source>
        <strain evidence="8 9">ERGS5:02</strain>
    </source>
</reference>
<evidence type="ECO:0000256" key="5">
    <source>
        <dbReference type="ARBA" id="ARBA00022989"/>
    </source>
</evidence>
<keyword evidence="5 7" id="KW-1133">Transmembrane helix</keyword>
<comment type="similarity">
    <text evidence="2">Belongs to the urea transporter family.</text>
</comment>
<comment type="subcellular location">
    <subcellularLocation>
        <location evidence="1">Cell membrane</location>
        <topology evidence="1">Multi-pass membrane protein</topology>
    </subcellularLocation>
</comment>
<evidence type="ECO:0000256" key="2">
    <source>
        <dbReference type="ARBA" id="ARBA00005914"/>
    </source>
</evidence>
<reference evidence="9" key="2">
    <citation type="submission" date="2016-01" db="EMBL/GenBank/DDBJ databases">
        <title>First complete genome sequence of a species in the genus Microterricola, an extremophilic cold active enzyme producing strain ERGS5:02 isolated from Sikkim Himalaya.</title>
        <authorList>
            <person name="Kumar R."/>
            <person name="Singh D."/>
            <person name="Swarnkar M.K."/>
        </authorList>
    </citation>
    <scope>NUCLEOTIDE SEQUENCE [LARGE SCALE GENOMIC DNA]</scope>
    <source>
        <strain evidence="9">ERGS5:02</strain>
    </source>
</reference>